<dbReference type="PROSITE" id="PS00941">
    <property type="entry name" value="CARBOXYLESTERASE_B_2"/>
    <property type="match status" value="1"/>
</dbReference>
<dbReference type="InterPro" id="IPR002018">
    <property type="entry name" value="CarbesteraseB"/>
</dbReference>
<dbReference type="EnsemblMetazoa" id="XM_022809593">
    <property type="protein sequence ID" value="XP_022665328"/>
    <property type="gene ID" value="LOC111252125"/>
</dbReference>
<dbReference type="PANTHER" id="PTHR43903">
    <property type="entry name" value="NEUROLIGIN"/>
    <property type="match status" value="1"/>
</dbReference>
<organism evidence="6 7">
    <name type="scientific">Varroa destructor</name>
    <name type="common">Honeybee mite</name>
    <dbReference type="NCBI Taxonomy" id="109461"/>
    <lineage>
        <taxon>Eukaryota</taxon>
        <taxon>Metazoa</taxon>
        <taxon>Ecdysozoa</taxon>
        <taxon>Arthropoda</taxon>
        <taxon>Chelicerata</taxon>
        <taxon>Arachnida</taxon>
        <taxon>Acari</taxon>
        <taxon>Parasitiformes</taxon>
        <taxon>Mesostigmata</taxon>
        <taxon>Gamasina</taxon>
        <taxon>Dermanyssoidea</taxon>
        <taxon>Varroidae</taxon>
        <taxon>Varroa</taxon>
    </lineage>
</organism>
<dbReference type="RefSeq" id="XP_022665328.1">
    <property type="nucleotide sequence ID" value="XM_022809593.1"/>
</dbReference>
<dbReference type="AlphaFoldDB" id="A0A7M7KFA9"/>
<keyword evidence="2" id="KW-0732">Signal</keyword>
<dbReference type="Proteomes" id="UP000594260">
    <property type="component" value="Unplaced"/>
</dbReference>
<dbReference type="InterPro" id="IPR029058">
    <property type="entry name" value="AB_hydrolase_fold"/>
</dbReference>
<keyword evidence="4" id="KW-0472">Membrane</keyword>
<dbReference type="OMA" id="CRAKSKH"/>
<dbReference type="OrthoDB" id="408631at2759"/>
<evidence type="ECO:0000313" key="6">
    <source>
        <dbReference type="EnsemblMetazoa" id="XP_022665328"/>
    </source>
</evidence>
<keyword evidence="4" id="KW-1133">Transmembrane helix</keyword>
<accession>A0A7M7KFA9</accession>
<sequence>MMLDNSGSEIMSTNEGAGVGVTRRWCPRGSLSVCILVLLSFLSVEGQFRPDYTAYGRPRILDGRMPYENRFPGIDLEKRIKEDGDSRCSVFQYEHLPLTKSVVTDFGTYEGKVVYMCDTPSTKRDDRPAHQGGQELPKRDYPTSAIVYLGIPYAEPPLGSYRLRDPQPIQFRGNVEAKKFRASCLQHTNFTGSMKGISHISEDCLYLNIYTPNDEVNSGQRSAVMVYLHDGEFSHGSGNLFPGHMLAASQRVIVVTLNYRLGALGFLSTGDNSSAGNYGLMDQRAAIHWVYHNIDRFGGDQERITLFGPGAGAAAAGIHLMQQIYGEDLHIKRVIAMSGSATADWASIDDAIFVRNISRLYGEQIGCWAMDSWKLVECLKRKSNNSVEFTLTTVKPERGWLPWGPVLDRNTRFKSPVMPYTPLAYLEHKMPLPGRIEKIAYMTGVSRNDASFIAKEDQELRNIGYQMTWDTFDSKIRAYAKTYNYTINEDAIIDAIRFMYTPWMQPDNSSLLIEEYVNMFSDALYAAPMDRMVKLLLEINVPVYQYVMNYSLTSAYFLKSQREWDRVPHDLESILVSGAPFMDPKFYPTDYNFESVTWSDGDRNMSQLLMEAWANFAKEGTPTPNALFGVIDWKPMLKGNLQYLSLNATYYEAQNSSSFMYRDYRQKQAQFWNQYVPGIFGRAEHFWPYWNELPWEYENRVYKTSLYFVSAMAGLFLFLACVGFCCYCRASRYLHDSIDETDYDKASSLKYAGPGEFGRSRAVAGSGMKSGLSCGSLASAVAASTSMHSLGGTRYESLLAVLPRDTAV</sequence>
<evidence type="ECO:0000256" key="4">
    <source>
        <dbReference type="SAM" id="Phobius"/>
    </source>
</evidence>
<dbReference type="Pfam" id="PF00135">
    <property type="entry name" value="COesterase"/>
    <property type="match status" value="1"/>
</dbReference>
<evidence type="ECO:0000256" key="3">
    <source>
        <dbReference type="ARBA" id="ARBA00023180"/>
    </source>
</evidence>
<dbReference type="InParanoid" id="A0A7M7KFA9"/>
<proteinExistence type="inferred from homology"/>
<keyword evidence="4" id="KW-0812">Transmembrane</keyword>
<evidence type="ECO:0000313" key="7">
    <source>
        <dbReference type="Proteomes" id="UP000594260"/>
    </source>
</evidence>
<evidence type="ECO:0000256" key="2">
    <source>
        <dbReference type="ARBA" id="ARBA00022729"/>
    </source>
</evidence>
<evidence type="ECO:0000256" key="1">
    <source>
        <dbReference type="ARBA" id="ARBA00005964"/>
    </source>
</evidence>
<dbReference type="SUPFAM" id="SSF53474">
    <property type="entry name" value="alpha/beta-Hydrolases"/>
    <property type="match status" value="1"/>
</dbReference>
<feature type="domain" description="Carboxylesterase type B" evidence="5">
    <location>
        <begin position="138"/>
        <end position="672"/>
    </location>
</feature>
<dbReference type="InterPro" id="IPR051093">
    <property type="entry name" value="Neuroligin/BSAL"/>
</dbReference>
<dbReference type="GeneID" id="111252125"/>
<protein>
    <recommendedName>
        <fullName evidence="5">Carboxylesterase type B domain-containing protein</fullName>
    </recommendedName>
</protein>
<evidence type="ECO:0000259" key="5">
    <source>
        <dbReference type="Pfam" id="PF00135"/>
    </source>
</evidence>
<comment type="similarity">
    <text evidence="1">Belongs to the type-B carboxylesterase/lipase family.</text>
</comment>
<dbReference type="InterPro" id="IPR019819">
    <property type="entry name" value="Carboxylesterase_B_CS"/>
</dbReference>
<keyword evidence="7" id="KW-1185">Reference proteome</keyword>
<dbReference type="KEGG" id="vde:111252125"/>
<dbReference type="Gene3D" id="3.40.50.1820">
    <property type="entry name" value="alpha/beta hydrolase"/>
    <property type="match status" value="1"/>
</dbReference>
<keyword evidence="3" id="KW-0325">Glycoprotein</keyword>
<name>A0A7M7KFA9_VARDE</name>
<reference evidence="6" key="1">
    <citation type="submission" date="2021-01" db="UniProtKB">
        <authorList>
            <consortium name="EnsemblMetazoa"/>
        </authorList>
    </citation>
    <scope>IDENTIFICATION</scope>
</reference>
<dbReference type="FunCoup" id="A0A7M7KFA9">
    <property type="interactions" value="41"/>
</dbReference>
<feature type="transmembrane region" description="Helical" evidence="4">
    <location>
        <begin position="706"/>
        <end position="728"/>
    </location>
</feature>